<evidence type="ECO:0000313" key="2">
    <source>
        <dbReference type="EMBL" id="SFQ79357.1"/>
    </source>
</evidence>
<gene>
    <name evidence="2" type="ORF">SAMN05421670_0428</name>
</gene>
<dbReference type="RefSeq" id="WP_093538741.1">
    <property type="nucleotide sequence ID" value="NZ_CP183885.1"/>
</dbReference>
<proteinExistence type="predicted"/>
<reference evidence="3" key="1">
    <citation type="submission" date="2016-10" db="EMBL/GenBank/DDBJ databases">
        <authorList>
            <person name="Varghese N."/>
            <person name="Submissions S."/>
        </authorList>
    </citation>
    <scope>NUCLEOTIDE SEQUENCE [LARGE SCALE GENOMIC DNA]</scope>
    <source>
        <strain evidence="3">DSM 11706</strain>
    </source>
</reference>
<organism evidence="2 3">
    <name type="scientific">Psychrobacillus psychrotolerans</name>
    <dbReference type="NCBI Taxonomy" id="126156"/>
    <lineage>
        <taxon>Bacteria</taxon>
        <taxon>Bacillati</taxon>
        <taxon>Bacillota</taxon>
        <taxon>Bacilli</taxon>
        <taxon>Bacillales</taxon>
        <taxon>Bacillaceae</taxon>
        <taxon>Psychrobacillus</taxon>
    </lineage>
</organism>
<dbReference type="Pfam" id="PF07441">
    <property type="entry name" value="BofA"/>
    <property type="match status" value="1"/>
</dbReference>
<feature type="transmembrane region" description="Helical" evidence="1">
    <location>
        <begin position="62"/>
        <end position="84"/>
    </location>
</feature>
<sequence>MKFVIIICSLLLLSFLLFRNSFPKFFEGLSILLFRLGFSILLLYGVHLLVGSMGYAIPVNLFTGTVAAVLGIPGIISVVAISILI</sequence>
<name>A0A1I6BEZ7_9BACI</name>
<keyword evidence="3" id="KW-1185">Reference proteome</keyword>
<dbReference type="OrthoDB" id="2974453at2"/>
<keyword evidence="1" id="KW-0472">Membrane</keyword>
<dbReference type="AlphaFoldDB" id="A0A1I6BEZ7"/>
<protein>
    <submittedName>
        <fullName evidence="2">Inhibitor of the pro-sigma K processing machinery</fullName>
    </submittedName>
</protein>
<dbReference type="Proteomes" id="UP000198734">
    <property type="component" value="Unassembled WGS sequence"/>
</dbReference>
<keyword evidence="1" id="KW-1133">Transmembrane helix</keyword>
<evidence type="ECO:0000313" key="3">
    <source>
        <dbReference type="Proteomes" id="UP000198734"/>
    </source>
</evidence>
<feature type="transmembrane region" description="Helical" evidence="1">
    <location>
        <begin position="29"/>
        <end position="50"/>
    </location>
</feature>
<evidence type="ECO:0000256" key="1">
    <source>
        <dbReference type="SAM" id="Phobius"/>
    </source>
</evidence>
<dbReference type="STRING" id="126156.SAMN05421670_0428"/>
<keyword evidence="1" id="KW-0812">Transmembrane</keyword>
<dbReference type="EMBL" id="FOXU01000015">
    <property type="protein sequence ID" value="SFQ79357.1"/>
    <property type="molecule type" value="Genomic_DNA"/>
</dbReference>
<dbReference type="InterPro" id="IPR010001">
    <property type="entry name" value="BofA"/>
</dbReference>
<accession>A0A1I6BEZ7</accession>